<gene>
    <name evidence="1" type="primary">Dsim\GD24008</name>
    <name evidence="1" type="ORF">Dsim_GD24008</name>
</gene>
<name>B4Q6F1_DROSI</name>
<organism evidence="1 2">
    <name type="scientific">Drosophila simulans</name>
    <name type="common">Fruit fly</name>
    <dbReference type="NCBI Taxonomy" id="7240"/>
    <lineage>
        <taxon>Eukaryota</taxon>
        <taxon>Metazoa</taxon>
        <taxon>Ecdysozoa</taxon>
        <taxon>Arthropoda</taxon>
        <taxon>Hexapoda</taxon>
        <taxon>Insecta</taxon>
        <taxon>Pterygota</taxon>
        <taxon>Neoptera</taxon>
        <taxon>Endopterygota</taxon>
        <taxon>Diptera</taxon>
        <taxon>Brachycera</taxon>
        <taxon>Muscomorpha</taxon>
        <taxon>Ephydroidea</taxon>
        <taxon>Drosophilidae</taxon>
        <taxon>Drosophila</taxon>
        <taxon>Sophophora</taxon>
    </lineage>
</organism>
<proteinExistence type="predicted"/>
<reference evidence="1 2" key="1">
    <citation type="journal article" date="2007" name="Nature">
        <title>Evolution of genes and genomes on the Drosophila phylogeny.</title>
        <authorList>
            <consortium name="Drosophila 12 Genomes Consortium"/>
            <person name="Clark A.G."/>
            <person name="Eisen M.B."/>
            <person name="Smith D.R."/>
            <person name="Bergman C.M."/>
            <person name="Oliver B."/>
            <person name="Markow T.A."/>
            <person name="Kaufman T.C."/>
            <person name="Kellis M."/>
            <person name="Gelbart W."/>
            <person name="Iyer V.N."/>
            <person name="Pollard D.A."/>
            <person name="Sackton T.B."/>
            <person name="Larracuente A.M."/>
            <person name="Singh N.D."/>
            <person name="Abad J.P."/>
            <person name="Abt D.N."/>
            <person name="Adryan B."/>
            <person name="Aguade M."/>
            <person name="Akashi H."/>
            <person name="Anderson W.W."/>
            <person name="Aquadro C.F."/>
            <person name="Ardell D.H."/>
            <person name="Arguello R."/>
            <person name="Artieri C.G."/>
            <person name="Barbash D.A."/>
            <person name="Barker D."/>
            <person name="Barsanti P."/>
            <person name="Batterham P."/>
            <person name="Batzoglou S."/>
            <person name="Begun D."/>
            <person name="Bhutkar A."/>
            <person name="Blanco E."/>
            <person name="Bosak S.A."/>
            <person name="Bradley R.K."/>
            <person name="Brand A.D."/>
            <person name="Brent M.R."/>
            <person name="Brooks A.N."/>
            <person name="Brown R.H."/>
            <person name="Butlin R.K."/>
            <person name="Caggese C."/>
            <person name="Calvi B.R."/>
            <person name="Bernardo de Carvalho A."/>
            <person name="Caspi A."/>
            <person name="Castrezana S."/>
            <person name="Celniker S.E."/>
            <person name="Chang J.L."/>
            <person name="Chapple C."/>
            <person name="Chatterji S."/>
            <person name="Chinwalla A."/>
            <person name="Civetta A."/>
            <person name="Clifton S.W."/>
            <person name="Comeron J.M."/>
            <person name="Costello J.C."/>
            <person name="Coyne J.A."/>
            <person name="Daub J."/>
            <person name="David R.G."/>
            <person name="Delcher A.L."/>
            <person name="Delehaunty K."/>
            <person name="Do C.B."/>
            <person name="Ebling H."/>
            <person name="Edwards K."/>
            <person name="Eickbush T."/>
            <person name="Evans J.D."/>
            <person name="Filipski A."/>
            <person name="Findeiss S."/>
            <person name="Freyhult E."/>
            <person name="Fulton L."/>
            <person name="Fulton R."/>
            <person name="Garcia A.C."/>
            <person name="Gardiner A."/>
            <person name="Garfield D.A."/>
            <person name="Garvin B.E."/>
            <person name="Gibson G."/>
            <person name="Gilbert D."/>
            <person name="Gnerre S."/>
            <person name="Godfrey J."/>
            <person name="Good R."/>
            <person name="Gotea V."/>
            <person name="Gravely B."/>
            <person name="Greenberg A.J."/>
            <person name="Griffiths-Jones S."/>
            <person name="Gross S."/>
            <person name="Guigo R."/>
            <person name="Gustafson E.A."/>
            <person name="Haerty W."/>
            <person name="Hahn M.W."/>
            <person name="Halligan D.L."/>
            <person name="Halpern A.L."/>
            <person name="Halter G.M."/>
            <person name="Han M.V."/>
            <person name="Heger A."/>
            <person name="Hillier L."/>
            <person name="Hinrichs A.S."/>
            <person name="Holmes I."/>
            <person name="Hoskins R.A."/>
            <person name="Hubisz M.J."/>
            <person name="Hultmark D."/>
            <person name="Huntley M.A."/>
            <person name="Jaffe D.B."/>
            <person name="Jagadeeshan S."/>
            <person name="Jeck W.R."/>
            <person name="Johnson J."/>
            <person name="Jones C.D."/>
            <person name="Jordan W.C."/>
            <person name="Karpen G.H."/>
            <person name="Kataoka E."/>
            <person name="Keightley P.D."/>
            <person name="Kheradpour P."/>
            <person name="Kirkness E.F."/>
            <person name="Koerich L.B."/>
            <person name="Kristiansen K."/>
            <person name="Kudrna D."/>
            <person name="Kulathinal R.J."/>
            <person name="Kumar S."/>
            <person name="Kwok R."/>
            <person name="Lander E."/>
            <person name="Langley C.H."/>
            <person name="Lapoint R."/>
            <person name="Lazzaro B.P."/>
            <person name="Lee S.J."/>
            <person name="Levesque L."/>
            <person name="Li R."/>
            <person name="Lin C.F."/>
            <person name="Lin M.F."/>
            <person name="Lindblad-Toh K."/>
            <person name="Llopart A."/>
            <person name="Long M."/>
            <person name="Low L."/>
            <person name="Lozovsky E."/>
            <person name="Lu J."/>
            <person name="Luo M."/>
            <person name="Machado C.A."/>
            <person name="Makalowski W."/>
            <person name="Marzo M."/>
            <person name="Matsuda M."/>
            <person name="Matzkin L."/>
            <person name="McAllister B."/>
            <person name="McBride C.S."/>
            <person name="McKernan B."/>
            <person name="McKernan K."/>
            <person name="Mendez-Lago M."/>
            <person name="Minx P."/>
            <person name="Mollenhauer M.U."/>
            <person name="Montooth K."/>
            <person name="Mount S.M."/>
            <person name="Mu X."/>
            <person name="Myers E."/>
            <person name="Negre B."/>
            <person name="Newfeld S."/>
            <person name="Nielsen R."/>
            <person name="Noor M.A."/>
            <person name="O'Grady P."/>
            <person name="Pachter L."/>
            <person name="Papaceit M."/>
            <person name="Parisi M.J."/>
            <person name="Parisi M."/>
            <person name="Parts L."/>
            <person name="Pedersen J.S."/>
            <person name="Pesole G."/>
            <person name="Phillippy A.M."/>
            <person name="Ponting C.P."/>
            <person name="Pop M."/>
            <person name="Porcelli D."/>
            <person name="Powell J.R."/>
            <person name="Prohaska S."/>
            <person name="Pruitt K."/>
            <person name="Puig M."/>
            <person name="Quesneville H."/>
            <person name="Ram K.R."/>
            <person name="Rand D."/>
            <person name="Rasmussen M.D."/>
            <person name="Reed L.K."/>
            <person name="Reenan R."/>
            <person name="Reily A."/>
            <person name="Remington K.A."/>
            <person name="Rieger T.T."/>
            <person name="Ritchie M.G."/>
            <person name="Robin C."/>
            <person name="Rogers Y.H."/>
            <person name="Rohde C."/>
            <person name="Rozas J."/>
            <person name="Rubenfield M.J."/>
            <person name="Ruiz A."/>
            <person name="Russo S."/>
            <person name="Salzberg S.L."/>
            <person name="Sanchez-Gracia A."/>
            <person name="Saranga D.J."/>
            <person name="Sato H."/>
            <person name="Schaeffer S.W."/>
            <person name="Schatz M.C."/>
            <person name="Schlenke T."/>
            <person name="Schwartz R."/>
            <person name="Segarra C."/>
            <person name="Singh R.S."/>
            <person name="Sirot L."/>
            <person name="Sirota M."/>
            <person name="Sisneros N.B."/>
            <person name="Smith C.D."/>
            <person name="Smith T.F."/>
            <person name="Spieth J."/>
            <person name="Stage D.E."/>
            <person name="Stark A."/>
            <person name="Stephan W."/>
            <person name="Strausberg R.L."/>
            <person name="Strempel S."/>
            <person name="Sturgill D."/>
            <person name="Sutton G."/>
            <person name="Sutton G.G."/>
            <person name="Tao W."/>
            <person name="Teichmann S."/>
            <person name="Tobari Y.N."/>
            <person name="Tomimura Y."/>
            <person name="Tsolas J.M."/>
            <person name="Valente V.L."/>
            <person name="Venter E."/>
            <person name="Venter J.C."/>
            <person name="Vicario S."/>
            <person name="Vieira F.G."/>
            <person name="Vilella A.J."/>
            <person name="Villasante A."/>
            <person name="Walenz B."/>
            <person name="Wang J."/>
            <person name="Wasserman M."/>
            <person name="Watts T."/>
            <person name="Wilson D."/>
            <person name="Wilson R.K."/>
            <person name="Wing R.A."/>
            <person name="Wolfner M.F."/>
            <person name="Wong A."/>
            <person name="Wong G.K."/>
            <person name="Wu C.I."/>
            <person name="Wu G."/>
            <person name="Yamamoto D."/>
            <person name="Yang H.P."/>
            <person name="Yang S.P."/>
            <person name="Yorke J.A."/>
            <person name="Yoshida K."/>
            <person name="Zdobnov E."/>
            <person name="Zhang P."/>
            <person name="Zhang Y."/>
            <person name="Zimin A.V."/>
            <person name="Baldwin J."/>
            <person name="Abdouelleil A."/>
            <person name="Abdulkadir J."/>
            <person name="Abebe A."/>
            <person name="Abera B."/>
            <person name="Abreu J."/>
            <person name="Acer S.C."/>
            <person name="Aftuck L."/>
            <person name="Alexander A."/>
            <person name="An P."/>
            <person name="Anderson E."/>
            <person name="Anderson S."/>
            <person name="Arachi H."/>
            <person name="Azer M."/>
            <person name="Bachantsang P."/>
            <person name="Barry A."/>
            <person name="Bayul T."/>
            <person name="Berlin A."/>
            <person name="Bessette D."/>
            <person name="Bloom T."/>
            <person name="Blye J."/>
            <person name="Boguslavskiy L."/>
            <person name="Bonnet C."/>
            <person name="Boukhgalter B."/>
            <person name="Bourzgui I."/>
            <person name="Brown A."/>
            <person name="Cahill P."/>
            <person name="Channer S."/>
            <person name="Cheshatsang Y."/>
            <person name="Chuda L."/>
            <person name="Citroen M."/>
            <person name="Collymore A."/>
            <person name="Cooke P."/>
            <person name="Costello M."/>
            <person name="D'Aco K."/>
            <person name="Daza R."/>
            <person name="De Haan G."/>
            <person name="DeGray S."/>
            <person name="DeMaso C."/>
            <person name="Dhargay N."/>
            <person name="Dooley K."/>
            <person name="Dooley E."/>
            <person name="Doricent M."/>
            <person name="Dorje P."/>
            <person name="Dorjee K."/>
            <person name="Dupes A."/>
            <person name="Elong R."/>
            <person name="Falk J."/>
            <person name="Farina A."/>
            <person name="Faro S."/>
            <person name="Ferguson D."/>
            <person name="Fisher S."/>
            <person name="Foley C.D."/>
            <person name="Franke A."/>
            <person name="Friedrich D."/>
            <person name="Gadbois L."/>
            <person name="Gearin G."/>
            <person name="Gearin C.R."/>
            <person name="Giannoukos G."/>
            <person name="Goode T."/>
            <person name="Graham J."/>
            <person name="Grandbois E."/>
            <person name="Grewal S."/>
            <person name="Gyaltsen K."/>
            <person name="Hafez N."/>
            <person name="Hagos B."/>
            <person name="Hall J."/>
            <person name="Henson C."/>
            <person name="Hollinger A."/>
            <person name="Honan T."/>
            <person name="Huard M.D."/>
            <person name="Hughes L."/>
            <person name="Hurhula B."/>
            <person name="Husby M.E."/>
            <person name="Kamat A."/>
            <person name="Kanga B."/>
            <person name="Kashin S."/>
            <person name="Khazanovich D."/>
            <person name="Kisner P."/>
            <person name="Lance K."/>
            <person name="Lara M."/>
            <person name="Lee W."/>
            <person name="Lennon N."/>
            <person name="Letendre F."/>
            <person name="LeVine R."/>
            <person name="Lipovsky A."/>
            <person name="Liu X."/>
            <person name="Liu J."/>
            <person name="Liu S."/>
            <person name="Lokyitsang T."/>
            <person name="Lokyitsang Y."/>
            <person name="Lubonja R."/>
            <person name="Lui A."/>
            <person name="MacDonald P."/>
            <person name="Magnisalis V."/>
            <person name="Maru K."/>
            <person name="Matthews C."/>
            <person name="McCusker W."/>
            <person name="McDonough S."/>
            <person name="Mehta T."/>
            <person name="Meldrim J."/>
            <person name="Meneus L."/>
            <person name="Mihai O."/>
            <person name="Mihalev A."/>
            <person name="Mihova T."/>
            <person name="Mittelman R."/>
            <person name="Mlenga V."/>
            <person name="Montmayeur A."/>
            <person name="Mulrain L."/>
            <person name="Navidi A."/>
            <person name="Naylor J."/>
            <person name="Negash T."/>
            <person name="Nguyen T."/>
            <person name="Nguyen N."/>
            <person name="Nicol R."/>
            <person name="Norbu C."/>
            <person name="Norbu N."/>
            <person name="Novod N."/>
            <person name="O'Neill B."/>
            <person name="Osman S."/>
            <person name="Markiewicz E."/>
            <person name="Oyono O.L."/>
            <person name="Patti C."/>
            <person name="Phunkhang P."/>
            <person name="Pierre F."/>
            <person name="Priest M."/>
            <person name="Raghuraman S."/>
            <person name="Rege F."/>
            <person name="Reyes R."/>
            <person name="Rise C."/>
            <person name="Rogov P."/>
            <person name="Ross K."/>
            <person name="Ryan E."/>
            <person name="Settipalli S."/>
            <person name="Shea T."/>
            <person name="Sherpa N."/>
            <person name="Shi L."/>
            <person name="Shih D."/>
            <person name="Sparrow T."/>
            <person name="Spaulding J."/>
            <person name="Stalker J."/>
            <person name="Stange-Thomann N."/>
            <person name="Stavropoulos S."/>
            <person name="Stone C."/>
            <person name="Strader C."/>
            <person name="Tesfaye S."/>
            <person name="Thomson T."/>
            <person name="Thoulutsang Y."/>
            <person name="Thoulutsang D."/>
            <person name="Topham K."/>
            <person name="Topping I."/>
            <person name="Tsamla T."/>
            <person name="Vassiliev H."/>
            <person name="Vo A."/>
            <person name="Wangchuk T."/>
            <person name="Wangdi T."/>
            <person name="Weiand M."/>
            <person name="Wilkinson J."/>
            <person name="Wilson A."/>
            <person name="Yadav S."/>
            <person name="Young G."/>
            <person name="Yu Q."/>
            <person name="Zembek L."/>
            <person name="Zhong D."/>
            <person name="Zimmer A."/>
            <person name="Zwirko Z."/>
            <person name="Jaffe D.B."/>
            <person name="Alvarez P."/>
            <person name="Brockman W."/>
            <person name="Butler J."/>
            <person name="Chin C."/>
            <person name="Gnerre S."/>
            <person name="Grabherr M."/>
            <person name="Kleber M."/>
            <person name="Mauceli E."/>
            <person name="MacCallum I."/>
        </authorList>
    </citation>
    <scope>NUCLEOTIDE SEQUENCE [LARGE SCALE GENOMIC DNA]</scope>
    <source>
        <strain evidence="2">white501</strain>
    </source>
</reference>
<evidence type="ECO:0000313" key="2">
    <source>
        <dbReference type="Proteomes" id="UP000000304"/>
    </source>
</evidence>
<keyword evidence="2" id="KW-1185">Reference proteome</keyword>
<dbReference type="Proteomes" id="UP000000304">
    <property type="component" value="Chromosome 2L"/>
</dbReference>
<dbReference type="EMBL" id="CM000361">
    <property type="protein sequence ID" value="EDX05133.1"/>
    <property type="molecule type" value="Genomic_DNA"/>
</dbReference>
<protein>
    <submittedName>
        <fullName evidence="1">GD24008</fullName>
    </submittedName>
</protein>
<evidence type="ECO:0000313" key="1">
    <source>
        <dbReference type="EMBL" id="EDX05133.1"/>
    </source>
</evidence>
<dbReference type="HOGENOM" id="CLU_2280335_0_0_1"/>
<sequence>MPTPKLQRVAGTKARMPAKRSSYVMRLINGSDIGALALNYMGDFIGTTPTGDREPGGNSSSNRVAILSGVTSDAISDRFDVSFGLVAKSALHSHNLDAELLK</sequence>
<accession>B4Q6F1</accession>
<dbReference type="AlphaFoldDB" id="B4Q6F1"/>